<sequence length="263" mass="31065">MEFKLKPLFRELIFISNLAIKDVQTRYLGSFLGFAWAFVQPTVQVLIFWFVFQVGFKSAPVDNFPFILWLMAAMVPWFFISDCFLNTTNSIVESSYLVKKVVFRVSLLPVVKVVSSLFIHLFFICFLIIMFSVYKHFPDLYTLQIIYYVICSVCLVVAIGWITSSVVVFLKDVGQFVGMTVQLIFWLTPIFWSLSILPDKYKNWIKLNPVYYIVEGYRNTFIYKRWFWEFPNLTLYYWSFTLVAFGIGVIVFKRLRPHFADVL</sequence>
<dbReference type="PROSITE" id="PS51012">
    <property type="entry name" value="ABC_TM2"/>
    <property type="match status" value="1"/>
</dbReference>
<evidence type="ECO:0000256" key="3">
    <source>
        <dbReference type="ARBA" id="ARBA00022448"/>
    </source>
</evidence>
<dbReference type="InterPro" id="IPR013525">
    <property type="entry name" value="ABC2_TM"/>
</dbReference>
<gene>
    <name evidence="10" type="ORF">VN24_08480</name>
</gene>
<reference evidence="10 11" key="1">
    <citation type="journal article" date="2015" name="J. Biotechnol.">
        <title>Complete genome sequence of Paenibacillus beijingensis 7188(T) (=DSM 24997(T)), a novel rhizobacterium from jujube garden soil.</title>
        <authorList>
            <person name="Kwak Y."/>
            <person name="Shin J.H."/>
        </authorList>
    </citation>
    <scope>NUCLEOTIDE SEQUENCE [LARGE SCALE GENOMIC DNA]</scope>
    <source>
        <strain evidence="10 11">DSM 24997</strain>
    </source>
</reference>
<dbReference type="GO" id="GO:0005886">
    <property type="term" value="C:plasma membrane"/>
    <property type="evidence" value="ECO:0007669"/>
    <property type="project" value="UniProtKB-SubCell"/>
</dbReference>
<dbReference type="OrthoDB" id="9794365at2"/>
<evidence type="ECO:0000256" key="7">
    <source>
        <dbReference type="ARBA" id="ARBA00023136"/>
    </source>
</evidence>
<evidence type="ECO:0000256" key="4">
    <source>
        <dbReference type="ARBA" id="ARBA00022475"/>
    </source>
</evidence>
<dbReference type="KEGG" id="pbj:VN24_08480"/>
<feature type="transmembrane region" description="Helical" evidence="8">
    <location>
        <begin position="64"/>
        <end position="85"/>
    </location>
</feature>
<dbReference type="PANTHER" id="PTHR30413">
    <property type="entry name" value="INNER MEMBRANE TRANSPORT PERMEASE"/>
    <property type="match status" value="1"/>
</dbReference>
<keyword evidence="3 8" id="KW-0813">Transport</keyword>
<organism evidence="10 11">
    <name type="scientific">Paenibacillus beijingensis</name>
    <dbReference type="NCBI Taxonomy" id="1126833"/>
    <lineage>
        <taxon>Bacteria</taxon>
        <taxon>Bacillati</taxon>
        <taxon>Bacillota</taxon>
        <taxon>Bacilli</taxon>
        <taxon>Bacillales</taxon>
        <taxon>Paenibacillaceae</taxon>
        <taxon>Paenibacillus</taxon>
    </lineage>
</organism>
<dbReference type="RefSeq" id="WP_045670038.1">
    <property type="nucleotide sequence ID" value="NZ_CP011058.1"/>
</dbReference>
<keyword evidence="6 8" id="KW-1133">Transmembrane helix</keyword>
<keyword evidence="4 8" id="KW-1003">Cell membrane</keyword>
<dbReference type="Proteomes" id="UP000032633">
    <property type="component" value="Chromosome"/>
</dbReference>
<comment type="subcellular location">
    <subcellularLocation>
        <location evidence="1 8">Cell membrane</location>
        <topology evidence="1 8">Multi-pass membrane protein</topology>
    </subcellularLocation>
</comment>
<dbReference type="AlphaFoldDB" id="A0A0D5NHM5"/>
<evidence type="ECO:0000313" key="11">
    <source>
        <dbReference type="Proteomes" id="UP000032633"/>
    </source>
</evidence>
<proteinExistence type="inferred from homology"/>
<name>A0A0D5NHM5_9BACL</name>
<keyword evidence="5 8" id="KW-0812">Transmembrane</keyword>
<feature type="transmembrane region" description="Helical" evidence="8">
    <location>
        <begin position="106"/>
        <end position="133"/>
    </location>
</feature>
<dbReference type="Pfam" id="PF01061">
    <property type="entry name" value="ABC2_membrane"/>
    <property type="match status" value="1"/>
</dbReference>
<dbReference type="PANTHER" id="PTHR30413:SF10">
    <property type="entry name" value="CAPSULE POLYSACCHARIDE EXPORT INNER-MEMBRANE PROTEIN CTRC"/>
    <property type="match status" value="1"/>
</dbReference>
<protein>
    <recommendedName>
        <fullName evidence="8">Transport permease protein</fullName>
    </recommendedName>
</protein>
<comment type="similarity">
    <text evidence="2 8">Belongs to the ABC-2 integral membrane protein family.</text>
</comment>
<accession>A0A0D5NHM5</accession>
<reference evidence="11" key="2">
    <citation type="submission" date="2015-03" db="EMBL/GenBank/DDBJ databases">
        <title>Genome sequence of Paenibacillus beijingensis strain DSM 24997T.</title>
        <authorList>
            <person name="Kwak Y."/>
            <person name="Shin J.-H."/>
        </authorList>
    </citation>
    <scope>NUCLEOTIDE SEQUENCE [LARGE SCALE GENOMIC DNA]</scope>
    <source>
        <strain evidence="11">DSM 24997</strain>
    </source>
</reference>
<dbReference type="GO" id="GO:0015920">
    <property type="term" value="P:lipopolysaccharide transport"/>
    <property type="evidence" value="ECO:0007669"/>
    <property type="project" value="TreeGrafter"/>
</dbReference>
<feature type="transmembrane region" description="Helical" evidence="8">
    <location>
        <begin position="145"/>
        <end position="169"/>
    </location>
</feature>
<dbReference type="STRING" id="1126833.VN24_08480"/>
<feature type="transmembrane region" description="Helical" evidence="8">
    <location>
        <begin position="31"/>
        <end position="52"/>
    </location>
</feature>
<dbReference type="EMBL" id="CP011058">
    <property type="protein sequence ID" value="AJY74605.1"/>
    <property type="molecule type" value="Genomic_DNA"/>
</dbReference>
<evidence type="ECO:0000313" key="10">
    <source>
        <dbReference type="EMBL" id="AJY74605.1"/>
    </source>
</evidence>
<evidence type="ECO:0000256" key="8">
    <source>
        <dbReference type="RuleBase" id="RU361157"/>
    </source>
</evidence>
<dbReference type="HOGENOM" id="CLU_060703_1_0_9"/>
<keyword evidence="11" id="KW-1185">Reference proteome</keyword>
<dbReference type="PATRIC" id="fig|1126833.4.peg.1871"/>
<evidence type="ECO:0000259" key="9">
    <source>
        <dbReference type="PROSITE" id="PS51012"/>
    </source>
</evidence>
<feature type="transmembrane region" description="Helical" evidence="8">
    <location>
        <begin position="235"/>
        <end position="252"/>
    </location>
</feature>
<evidence type="ECO:0000256" key="6">
    <source>
        <dbReference type="ARBA" id="ARBA00022989"/>
    </source>
</evidence>
<evidence type="ECO:0000256" key="1">
    <source>
        <dbReference type="ARBA" id="ARBA00004651"/>
    </source>
</evidence>
<dbReference type="InterPro" id="IPR047817">
    <property type="entry name" value="ABC2_TM_bact-type"/>
</dbReference>
<evidence type="ECO:0000256" key="5">
    <source>
        <dbReference type="ARBA" id="ARBA00022692"/>
    </source>
</evidence>
<feature type="transmembrane region" description="Helical" evidence="8">
    <location>
        <begin position="176"/>
        <end position="197"/>
    </location>
</feature>
<keyword evidence="7 8" id="KW-0472">Membrane</keyword>
<feature type="domain" description="ABC transmembrane type-2" evidence="9">
    <location>
        <begin position="32"/>
        <end position="255"/>
    </location>
</feature>
<dbReference type="GO" id="GO:0140359">
    <property type="term" value="F:ABC-type transporter activity"/>
    <property type="evidence" value="ECO:0007669"/>
    <property type="project" value="InterPro"/>
</dbReference>
<evidence type="ECO:0000256" key="2">
    <source>
        <dbReference type="ARBA" id="ARBA00007783"/>
    </source>
</evidence>